<proteinExistence type="predicted"/>
<organism evidence="1 2">
    <name type="scientific">Molossus molossus</name>
    <name type="common">Pallas' mastiff bat</name>
    <name type="synonym">Vespertilio molossus</name>
    <dbReference type="NCBI Taxonomy" id="27622"/>
    <lineage>
        <taxon>Eukaryota</taxon>
        <taxon>Metazoa</taxon>
        <taxon>Chordata</taxon>
        <taxon>Craniata</taxon>
        <taxon>Vertebrata</taxon>
        <taxon>Euteleostomi</taxon>
        <taxon>Mammalia</taxon>
        <taxon>Eutheria</taxon>
        <taxon>Laurasiatheria</taxon>
        <taxon>Chiroptera</taxon>
        <taxon>Yangochiroptera</taxon>
        <taxon>Molossidae</taxon>
        <taxon>Molossus</taxon>
    </lineage>
</organism>
<protein>
    <submittedName>
        <fullName evidence="1">Uncharacterized protein</fullName>
    </submittedName>
</protein>
<evidence type="ECO:0000313" key="2">
    <source>
        <dbReference type="Proteomes" id="UP000550707"/>
    </source>
</evidence>
<dbReference type="EMBL" id="JACASF010000002">
    <property type="protein sequence ID" value="KAF6492495.1"/>
    <property type="molecule type" value="Genomic_DNA"/>
</dbReference>
<accession>A0A7J8J818</accession>
<reference evidence="1 2" key="1">
    <citation type="journal article" date="2020" name="Nature">
        <title>Six reference-quality genomes reveal evolution of bat adaptations.</title>
        <authorList>
            <person name="Jebb D."/>
            <person name="Huang Z."/>
            <person name="Pippel M."/>
            <person name="Hughes G.M."/>
            <person name="Lavrichenko K."/>
            <person name="Devanna P."/>
            <person name="Winkler S."/>
            <person name="Jermiin L.S."/>
            <person name="Skirmuntt E.C."/>
            <person name="Katzourakis A."/>
            <person name="Burkitt-Gray L."/>
            <person name="Ray D.A."/>
            <person name="Sullivan K.A.M."/>
            <person name="Roscito J.G."/>
            <person name="Kirilenko B.M."/>
            <person name="Davalos L.M."/>
            <person name="Corthals A.P."/>
            <person name="Power M.L."/>
            <person name="Jones G."/>
            <person name="Ransome R.D."/>
            <person name="Dechmann D.K.N."/>
            <person name="Locatelli A.G."/>
            <person name="Puechmaille S.J."/>
            <person name="Fedrigo O."/>
            <person name="Jarvis E.D."/>
            <person name="Hiller M."/>
            <person name="Vernes S.C."/>
            <person name="Myers E.W."/>
            <person name="Teeling E.C."/>
        </authorList>
    </citation>
    <scope>NUCLEOTIDE SEQUENCE [LARGE SCALE GENOMIC DNA]</scope>
    <source>
        <strain evidence="1">MMolMol1</strain>
        <tissue evidence="1">Muscle</tissue>
    </source>
</reference>
<comment type="caution">
    <text evidence="1">The sequence shown here is derived from an EMBL/GenBank/DDBJ whole genome shotgun (WGS) entry which is preliminary data.</text>
</comment>
<sequence length="19" mass="2257">MARPSRRNRSSHRYISQPG</sequence>
<dbReference type="AlphaFoldDB" id="A0A7J8J818"/>
<dbReference type="InParanoid" id="A0A7J8J818"/>
<keyword evidence="2" id="KW-1185">Reference proteome</keyword>
<evidence type="ECO:0000313" key="1">
    <source>
        <dbReference type="EMBL" id="KAF6492495.1"/>
    </source>
</evidence>
<dbReference type="Proteomes" id="UP000550707">
    <property type="component" value="Unassembled WGS sequence"/>
</dbReference>
<name>A0A7J8J818_MOLMO</name>
<gene>
    <name evidence="1" type="ORF">HJG59_009686</name>
</gene>